<dbReference type="EMBL" id="QHCR01000014">
    <property type="protein sequence ID" value="RHX77530.1"/>
    <property type="molecule type" value="Genomic_DNA"/>
</dbReference>
<evidence type="ECO:0000313" key="2">
    <source>
        <dbReference type="Proteomes" id="UP000285569"/>
    </source>
</evidence>
<gene>
    <name evidence="1" type="ORF">DLM77_20665</name>
</gene>
<accession>A0ABX9LXI4</accession>
<sequence length="67" mass="8168">MRLFAFTEATDCVQFYDGLFCLTFDSEIFWNSFVFEFFQKVIHFLDFIRLPNGKMIEPFVYKSFRIL</sequence>
<protein>
    <submittedName>
        <fullName evidence="1">Uncharacterized protein</fullName>
    </submittedName>
</protein>
<keyword evidence="2" id="KW-1185">Reference proteome</keyword>
<name>A0ABX9LXI4_9LEPT</name>
<proteinExistence type="predicted"/>
<comment type="caution">
    <text evidence="1">The sequence shown here is derived from an EMBL/GenBank/DDBJ whole genome shotgun (WGS) entry which is preliminary data.</text>
</comment>
<organism evidence="1 2">
    <name type="scientific">Leptospira yasudae</name>
    <dbReference type="NCBI Taxonomy" id="2202201"/>
    <lineage>
        <taxon>Bacteria</taxon>
        <taxon>Pseudomonadati</taxon>
        <taxon>Spirochaetota</taxon>
        <taxon>Spirochaetia</taxon>
        <taxon>Leptospirales</taxon>
        <taxon>Leptospiraceae</taxon>
        <taxon>Leptospira</taxon>
    </lineage>
</organism>
<dbReference type="Proteomes" id="UP000285569">
    <property type="component" value="Unassembled WGS sequence"/>
</dbReference>
<evidence type="ECO:0000313" key="1">
    <source>
        <dbReference type="EMBL" id="RHX77530.1"/>
    </source>
</evidence>
<reference evidence="1 2" key="2">
    <citation type="journal article" date="2020" name="Int. J. Syst. Evol. Microbiol.">
        <title>Leptospira yasudae sp. nov. and Leptospira stimsonii sp. nov., two new species of the pathogenic group isolated from environmental sources.</title>
        <authorList>
            <person name="Casanovas-Massana A."/>
            <person name="Hamond C."/>
            <person name="Santos L.A."/>
            <person name="de Oliveira D."/>
            <person name="Hacker K.P."/>
            <person name="Balassiano I."/>
            <person name="Costa F."/>
            <person name="Medeiros M.A."/>
            <person name="Reis M.G."/>
            <person name="Ko A.I."/>
            <person name="Wunder E.A."/>
        </authorList>
    </citation>
    <scope>NUCLEOTIDE SEQUENCE [LARGE SCALE GENOMIC DNA]</scope>
    <source>
        <strain evidence="1 2">B21</strain>
    </source>
</reference>
<reference evidence="2" key="1">
    <citation type="submission" date="2018-05" db="EMBL/GenBank/DDBJ databases">
        <title>Leptospira yasudae sp. nov. and Leptospira stimsonii sp. nov., two pathogenic species of the genus Leptospira isolated from environmental sources.</title>
        <authorList>
            <person name="Casanovas-Massana A."/>
            <person name="Hamond C."/>
            <person name="Santos L.A."/>
            <person name="Hacker K.P."/>
            <person name="Balassiano I."/>
            <person name="Medeiros M.A."/>
            <person name="Reis M.G."/>
            <person name="Ko A.I."/>
            <person name="Wunder E.A."/>
        </authorList>
    </citation>
    <scope>NUCLEOTIDE SEQUENCE [LARGE SCALE GENOMIC DNA]</scope>
    <source>
        <strain evidence="2">B21</strain>
    </source>
</reference>